<accession>A0A9W9DMB4</accession>
<protein>
    <recommendedName>
        <fullName evidence="1">F-box domain-containing protein</fullName>
    </recommendedName>
</protein>
<dbReference type="InterPro" id="IPR001810">
    <property type="entry name" value="F-box_dom"/>
</dbReference>
<evidence type="ECO:0000313" key="2">
    <source>
        <dbReference type="EMBL" id="KAJ4477683.1"/>
    </source>
</evidence>
<dbReference type="PROSITE" id="PS50181">
    <property type="entry name" value="FBOX"/>
    <property type="match status" value="1"/>
</dbReference>
<proteinExistence type="predicted"/>
<gene>
    <name evidence="2" type="ORF">C8J55DRAFT_561275</name>
</gene>
<name>A0A9W9DMB4_9AGAR</name>
<comment type="caution">
    <text evidence="2">The sequence shown here is derived from an EMBL/GenBank/DDBJ whole genome shotgun (WGS) entry which is preliminary data.</text>
</comment>
<feature type="domain" description="F-box" evidence="1">
    <location>
        <begin position="1"/>
        <end position="47"/>
    </location>
</feature>
<dbReference type="SUPFAM" id="SSF81383">
    <property type="entry name" value="F-box domain"/>
    <property type="match status" value="1"/>
</dbReference>
<dbReference type="EMBL" id="JANVFS010000018">
    <property type="protein sequence ID" value="KAJ4477683.1"/>
    <property type="molecule type" value="Genomic_DNA"/>
</dbReference>
<dbReference type="InterPro" id="IPR036047">
    <property type="entry name" value="F-box-like_dom_sf"/>
</dbReference>
<organism evidence="2 3">
    <name type="scientific">Lentinula lateritia</name>
    <dbReference type="NCBI Taxonomy" id="40482"/>
    <lineage>
        <taxon>Eukaryota</taxon>
        <taxon>Fungi</taxon>
        <taxon>Dikarya</taxon>
        <taxon>Basidiomycota</taxon>
        <taxon>Agaricomycotina</taxon>
        <taxon>Agaricomycetes</taxon>
        <taxon>Agaricomycetidae</taxon>
        <taxon>Agaricales</taxon>
        <taxon>Marasmiineae</taxon>
        <taxon>Omphalotaceae</taxon>
        <taxon>Lentinula</taxon>
    </lineage>
</organism>
<evidence type="ECO:0000259" key="1">
    <source>
        <dbReference type="PROSITE" id="PS50181"/>
    </source>
</evidence>
<dbReference type="SMART" id="SM00256">
    <property type="entry name" value="FBOX"/>
    <property type="match status" value="1"/>
</dbReference>
<dbReference type="Pfam" id="PF00646">
    <property type="entry name" value="F-box"/>
    <property type="match status" value="1"/>
</dbReference>
<reference evidence="2" key="2">
    <citation type="journal article" date="2023" name="Proc. Natl. Acad. Sci. U.S.A.">
        <title>A global phylogenomic analysis of the shiitake genus Lentinula.</title>
        <authorList>
            <person name="Sierra-Patev S."/>
            <person name="Min B."/>
            <person name="Naranjo-Ortiz M."/>
            <person name="Looney B."/>
            <person name="Konkel Z."/>
            <person name="Slot J.C."/>
            <person name="Sakamoto Y."/>
            <person name="Steenwyk J.L."/>
            <person name="Rokas A."/>
            <person name="Carro J."/>
            <person name="Camarero S."/>
            <person name="Ferreira P."/>
            <person name="Molpeceres G."/>
            <person name="Ruiz-Duenas F.J."/>
            <person name="Serrano A."/>
            <person name="Henrissat B."/>
            <person name="Drula E."/>
            <person name="Hughes K.W."/>
            <person name="Mata J.L."/>
            <person name="Ishikawa N.K."/>
            <person name="Vargas-Isla R."/>
            <person name="Ushijima S."/>
            <person name="Smith C.A."/>
            <person name="Donoghue J."/>
            <person name="Ahrendt S."/>
            <person name="Andreopoulos W."/>
            <person name="He G."/>
            <person name="LaButti K."/>
            <person name="Lipzen A."/>
            <person name="Ng V."/>
            <person name="Riley R."/>
            <person name="Sandor L."/>
            <person name="Barry K."/>
            <person name="Martinez A.T."/>
            <person name="Xiao Y."/>
            <person name="Gibbons J.G."/>
            <person name="Terashima K."/>
            <person name="Grigoriev I.V."/>
            <person name="Hibbett D."/>
        </authorList>
    </citation>
    <scope>NUCLEOTIDE SEQUENCE</scope>
    <source>
        <strain evidence="2">Sp2 HRB7682 ss15</strain>
    </source>
</reference>
<dbReference type="AlphaFoldDB" id="A0A9W9DMB4"/>
<evidence type="ECO:0000313" key="3">
    <source>
        <dbReference type="Proteomes" id="UP001150238"/>
    </source>
</evidence>
<dbReference type="CDD" id="cd09917">
    <property type="entry name" value="F-box_SF"/>
    <property type="match status" value="1"/>
</dbReference>
<sequence>MTDIPIEVVLKIFCHLDSRDILILTRTSKKLRGILMSKSSSDVWRAARENVDGLPPLPSDLNEPQYAHLIFDAYCHMCEQPWRCDNILWRFRLRCCRSCEKNFPLYRWNVLYDTLYPFTSFDILLKEKVKGISGRNLEDLIYNGQVASKFRAQFIALQSQERHDWVDRKREERQAIEQHARQCEAWHTARLDQRNHELNDLRNQRLQAILTRLETVGWRGEAECVLFGYSDLKQPHEFLGLRSVKSSKKLTDHAWVNLQSELVNWLSEHRIARLNQVRKEICQRRCYHLKREYLDILAHRDLRNPYPGIGDILTDRTIEALIWDTDAEEVLTPFSLRSELLEHLPRILREWRSSRTQELLQILRAAHRHASHSDLHLATTIFGCATCQTLMVYPQVFYHRCCFNNRAEDEFSHGRMQTFDELYYSNGNGPWSARTISFHSRSSRLAENIVVNAGLDPATATVSDLTVARPVIEHSSLSTDVFPARIFVNWQAALTYHALAPDESSFVINQFGEETSRIRAHETLNIYSHVICCVHCHKALKPQELPFHLNSIHNMEVTATALTATEFHELFRGQWYWNPCENLNLIGMEYLYR</sequence>
<dbReference type="Proteomes" id="UP001150238">
    <property type="component" value="Unassembled WGS sequence"/>
</dbReference>
<reference evidence="2" key="1">
    <citation type="submission" date="2022-08" db="EMBL/GenBank/DDBJ databases">
        <authorList>
            <consortium name="DOE Joint Genome Institute"/>
            <person name="Min B."/>
            <person name="Riley R."/>
            <person name="Sierra-Patev S."/>
            <person name="Naranjo-Ortiz M."/>
            <person name="Looney B."/>
            <person name="Konkel Z."/>
            <person name="Slot J.C."/>
            <person name="Sakamoto Y."/>
            <person name="Steenwyk J.L."/>
            <person name="Rokas A."/>
            <person name="Carro J."/>
            <person name="Camarero S."/>
            <person name="Ferreira P."/>
            <person name="Molpeceres G."/>
            <person name="Ruiz-Duenas F.J."/>
            <person name="Serrano A."/>
            <person name="Henrissat B."/>
            <person name="Drula E."/>
            <person name="Hughes K.W."/>
            <person name="Mata J.L."/>
            <person name="Ishikawa N.K."/>
            <person name="Vargas-Isla R."/>
            <person name="Ushijima S."/>
            <person name="Smith C.A."/>
            <person name="Ahrendt S."/>
            <person name="Andreopoulos W."/>
            <person name="He G."/>
            <person name="Labutti K."/>
            <person name="Lipzen A."/>
            <person name="Ng V."/>
            <person name="Sandor L."/>
            <person name="Barry K."/>
            <person name="Martinez A.T."/>
            <person name="Xiao Y."/>
            <person name="Gibbons J.G."/>
            <person name="Terashima K."/>
            <person name="Hibbett D.S."/>
            <person name="Grigoriev I.V."/>
        </authorList>
    </citation>
    <scope>NUCLEOTIDE SEQUENCE</scope>
    <source>
        <strain evidence="2">Sp2 HRB7682 ss15</strain>
    </source>
</reference>